<evidence type="ECO:0000313" key="2">
    <source>
        <dbReference type="EMBL" id="KAF3424436.1"/>
    </source>
</evidence>
<organism evidence="2 3">
    <name type="scientific">Frieseomelitta varia</name>
    <dbReference type="NCBI Taxonomy" id="561572"/>
    <lineage>
        <taxon>Eukaryota</taxon>
        <taxon>Metazoa</taxon>
        <taxon>Ecdysozoa</taxon>
        <taxon>Arthropoda</taxon>
        <taxon>Hexapoda</taxon>
        <taxon>Insecta</taxon>
        <taxon>Pterygota</taxon>
        <taxon>Neoptera</taxon>
        <taxon>Endopterygota</taxon>
        <taxon>Hymenoptera</taxon>
        <taxon>Apocrita</taxon>
        <taxon>Aculeata</taxon>
        <taxon>Apoidea</taxon>
        <taxon>Anthophila</taxon>
        <taxon>Apidae</taxon>
        <taxon>Frieseomelitta</taxon>
    </lineage>
</organism>
<comment type="caution">
    <text evidence="2">The sequence shown here is derived from an EMBL/GenBank/DDBJ whole genome shotgun (WGS) entry which is preliminary data.</text>
</comment>
<sequence length="248" mass="29491">MQRLFLGSCTINNLLLRQCCFLVGLLVLLFEIIETGNGYKLIRPYKYYQRRPWSRPRWHADHKSSKLYHSKRISPEDHYSRRPSYNRYGSAGDDFNGRVENHPYTIVIQLPKEEDKHRGDSYGQRKRKFERISVPAYTTGSDYIEDEDEAESKVVNVDNRRVQIKFLFNFLFLFLWFQMVKGESPKLHIKISRSDNEKNVEIMDRTNKTGIDSPKIHASFTRPVQQSTVYWTPARYFENPRQKRVLTT</sequence>
<keyword evidence="3" id="KW-1185">Reference proteome</keyword>
<keyword evidence="1" id="KW-0812">Transmembrane</keyword>
<keyword evidence="1" id="KW-1133">Transmembrane helix</keyword>
<accession>A0A833VMJ2</accession>
<evidence type="ECO:0000256" key="1">
    <source>
        <dbReference type="SAM" id="Phobius"/>
    </source>
</evidence>
<reference evidence="2" key="1">
    <citation type="submission" date="2019-11" db="EMBL/GenBank/DDBJ databases">
        <title>The nuclear and mitochondrial genomes of Frieseomelitta varia - a highly eusocial stingless bee (Meliponini) with a permanently sterile worker caste.</title>
        <authorList>
            <person name="Freitas F.C.P."/>
            <person name="Lourenco A.P."/>
            <person name="Nunes F.M.F."/>
            <person name="Paschoal A.R."/>
            <person name="Abreu F.C.P."/>
            <person name="Barbin F.O."/>
            <person name="Bataglia L."/>
            <person name="Cardoso-Junior C.A.M."/>
            <person name="Cervoni M.S."/>
            <person name="Silva S.R."/>
            <person name="Dalarmi F."/>
            <person name="Del Lama M.A."/>
            <person name="Depintor T.S."/>
            <person name="Ferreira K.M."/>
            <person name="Goria P.S."/>
            <person name="Jaskot M.C."/>
            <person name="Lago D.C."/>
            <person name="Luna-Lucena D."/>
            <person name="Moda L.M."/>
            <person name="Nascimento L."/>
            <person name="Pedrino M."/>
            <person name="Rabico F.O."/>
            <person name="Sanches F.C."/>
            <person name="Santos D.E."/>
            <person name="Santos C.G."/>
            <person name="Vieira J."/>
            <person name="Lopes T.F."/>
            <person name="Barchuk A.R."/>
            <person name="Hartfelder K."/>
            <person name="Simoes Z.L.P."/>
            <person name="Bitondi M.M.G."/>
            <person name="Pinheiro D.G."/>
        </authorList>
    </citation>
    <scope>NUCLEOTIDE SEQUENCE</scope>
    <source>
        <strain evidence="2">USP_RPSP 00005682</strain>
        <tissue evidence="2">Whole individual</tissue>
    </source>
</reference>
<protein>
    <submittedName>
        <fullName evidence="2">Uncharacterized protein</fullName>
    </submittedName>
</protein>
<feature type="transmembrane region" description="Helical" evidence="1">
    <location>
        <begin position="15"/>
        <end position="33"/>
    </location>
</feature>
<dbReference type="Proteomes" id="UP000655588">
    <property type="component" value="Unassembled WGS sequence"/>
</dbReference>
<name>A0A833VMJ2_9HYME</name>
<dbReference type="EMBL" id="WNWW01000465">
    <property type="protein sequence ID" value="KAF3424436.1"/>
    <property type="molecule type" value="Genomic_DNA"/>
</dbReference>
<gene>
    <name evidence="2" type="ORF">E2986_02468</name>
</gene>
<proteinExistence type="predicted"/>
<dbReference type="AlphaFoldDB" id="A0A833VMJ2"/>
<evidence type="ECO:0000313" key="3">
    <source>
        <dbReference type="Proteomes" id="UP000655588"/>
    </source>
</evidence>
<keyword evidence="1" id="KW-0472">Membrane</keyword>